<dbReference type="EMBL" id="JXTC01000001">
    <property type="protein sequence ID" value="POO04090.1"/>
    <property type="molecule type" value="Genomic_DNA"/>
</dbReference>
<accession>A0A2P5G215</accession>
<protein>
    <submittedName>
        <fullName evidence="1">Uncharacterized protein</fullName>
    </submittedName>
</protein>
<evidence type="ECO:0000313" key="2">
    <source>
        <dbReference type="Proteomes" id="UP000237000"/>
    </source>
</evidence>
<dbReference type="AlphaFoldDB" id="A0A2P5G215"/>
<dbReference type="InParanoid" id="A0A2P5G215"/>
<dbReference type="Proteomes" id="UP000237000">
    <property type="component" value="Unassembled WGS sequence"/>
</dbReference>
<dbReference type="OrthoDB" id="10398817at2759"/>
<name>A0A2P5G215_TREOI</name>
<reference evidence="2" key="1">
    <citation type="submission" date="2016-06" db="EMBL/GenBank/DDBJ databases">
        <title>Parallel loss of symbiosis genes in relatives of nitrogen-fixing non-legume Parasponia.</title>
        <authorList>
            <person name="Van Velzen R."/>
            <person name="Holmer R."/>
            <person name="Bu F."/>
            <person name="Rutten L."/>
            <person name="Van Zeijl A."/>
            <person name="Liu W."/>
            <person name="Santuari L."/>
            <person name="Cao Q."/>
            <person name="Sharma T."/>
            <person name="Shen D."/>
            <person name="Roswanjaya Y."/>
            <person name="Wardhani T."/>
            <person name="Kalhor M.S."/>
            <person name="Jansen J."/>
            <person name="Van den Hoogen J."/>
            <person name="Gungor B."/>
            <person name="Hartog M."/>
            <person name="Hontelez J."/>
            <person name="Verver J."/>
            <person name="Yang W.-C."/>
            <person name="Schijlen E."/>
            <person name="Repin R."/>
            <person name="Schilthuizen M."/>
            <person name="Schranz E."/>
            <person name="Heidstra R."/>
            <person name="Miyata K."/>
            <person name="Fedorova E."/>
            <person name="Kohlen W."/>
            <person name="Bisseling T."/>
            <person name="Smit S."/>
            <person name="Geurts R."/>
        </authorList>
    </citation>
    <scope>NUCLEOTIDE SEQUENCE [LARGE SCALE GENOMIC DNA]</scope>
    <source>
        <strain evidence="2">cv. RG33-2</strain>
    </source>
</reference>
<comment type="caution">
    <text evidence="1">The sequence shown here is derived from an EMBL/GenBank/DDBJ whole genome shotgun (WGS) entry which is preliminary data.</text>
</comment>
<gene>
    <name evidence="1" type="ORF">TorRG33x02_003940</name>
</gene>
<keyword evidence="2" id="KW-1185">Reference proteome</keyword>
<evidence type="ECO:0000313" key="1">
    <source>
        <dbReference type="EMBL" id="POO04090.1"/>
    </source>
</evidence>
<organism evidence="1 2">
    <name type="scientific">Trema orientale</name>
    <name type="common">Charcoal tree</name>
    <name type="synonym">Celtis orientalis</name>
    <dbReference type="NCBI Taxonomy" id="63057"/>
    <lineage>
        <taxon>Eukaryota</taxon>
        <taxon>Viridiplantae</taxon>
        <taxon>Streptophyta</taxon>
        <taxon>Embryophyta</taxon>
        <taxon>Tracheophyta</taxon>
        <taxon>Spermatophyta</taxon>
        <taxon>Magnoliopsida</taxon>
        <taxon>eudicotyledons</taxon>
        <taxon>Gunneridae</taxon>
        <taxon>Pentapetalae</taxon>
        <taxon>rosids</taxon>
        <taxon>fabids</taxon>
        <taxon>Rosales</taxon>
        <taxon>Cannabaceae</taxon>
        <taxon>Trema</taxon>
    </lineage>
</organism>
<sequence>MEDNFWDLSPTPLPKMILTTSPYPSIILEIQSQEQCDTTNENGNPSHIVPNITISETGGESLQSGQENPILSLWFILGKDTIKRVKVCLFLLEMINLNLQELDLQIS</sequence>
<proteinExistence type="predicted"/>